<keyword evidence="3" id="KW-1185">Reference proteome</keyword>
<keyword evidence="1" id="KW-0472">Membrane</keyword>
<accession>A0ABT7TQT2</accession>
<comment type="caution">
    <text evidence="2">The sequence shown here is derived from an EMBL/GenBank/DDBJ whole genome shotgun (WGS) entry which is preliminary data.</text>
</comment>
<evidence type="ECO:0008006" key="4">
    <source>
        <dbReference type="Google" id="ProtNLM"/>
    </source>
</evidence>
<protein>
    <recommendedName>
        <fullName evidence="4">Oligosaccharide repeat unit polymerase</fullName>
    </recommendedName>
</protein>
<feature type="transmembrane region" description="Helical" evidence="1">
    <location>
        <begin position="365"/>
        <end position="383"/>
    </location>
</feature>
<evidence type="ECO:0000313" key="3">
    <source>
        <dbReference type="Proteomes" id="UP001236404"/>
    </source>
</evidence>
<feature type="transmembrane region" description="Helical" evidence="1">
    <location>
        <begin position="194"/>
        <end position="215"/>
    </location>
</feature>
<feature type="transmembrane region" description="Helical" evidence="1">
    <location>
        <begin position="78"/>
        <end position="96"/>
    </location>
</feature>
<feature type="transmembrane region" description="Helical" evidence="1">
    <location>
        <begin position="341"/>
        <end position="359"/>
    </location>
</feature>
<evidence type="ECO:0000313" key="2">
    <source>
        <dbReference type="EMBL" id="MDM7891957.1"/>
    </source>
</evidence>
<keyword evidence="1" id="KW-1133">Transmembrane helix</keyword>
<feature type="transmembrane region" description="Helical" evidence="1">
    <location>
        <begin position="308"/>
        <end position="329"/>
    </location>
</feature>
<feature type="transmembrane region" description="Helical" evidence="1">
    <location>
        <begin position="7"/>
        <end position="24"/>
    </location>
</feature>
<keyword evidence="1" id="KW-0812">Transmembrane</keyword>
<dbReference type="Proteomes" id="UP001236404">
    <property type="component" value="Unassembled WGS sequence"/>
</dbReference>
<feature type="transmembrane region" description="Helical" evidence="1">
    <location>
        <begin position="36"/>
        <end position="57"/>
    </location>
</feature>
<evidence type="ECO:0000256" key="1">
    <source>
        <dbReference type="SAM" id="Phobius"/>
    </source>
</evidence>
<organism evidence="2 3">
    <name type="scientific">Curtobacterium caseinilyticum</name>
    <dbReference type="NCBI Taxonomy" id="3055137"/>
    <lineage>
        <taxon>Bacteria</taxon>
        <taxon>Bacillati</taxon>
        <taxon>Actinomycetota</taxon>
        <taxon>Actinomycetes</taxon>
        <taxon>Micrococcales</taxon>
        <taxon>Microbacteriaceae</taxon>
        <taxon>Curtobacterium</taxon>
    </lineage>
</organism>
<sequence>MITNYHFWYAVTWLCCLLVYSWGWSELNAPLRADLIAFLLITAMTSIVILVLQAARGTAATDRWSPAREEPASGGRKMTAFFILGFAADFAYQGGVPFFRGEYSGFDITAQLQSTVGIPIIHVILIAGVIFYALERVDRLIVTRSKTYAVQFALLMLLLLLNNSRGYMTFVLIGSLLLLVARRFSSGGKIRPGVLISVAIAGIAVLYGVGVFGNIRSGSPWWDSSYISHLGRYQDRYPDWLSEQFQWAYTYFTSPLGNLNLNLSAPVSGHWYQVLLMFVPDTVGKYLLLGKVNVLYQVSYLNAPTGYVVPYFLGGGLSGLYFAYAAQVALLETGGVIARRLGGAVVLYRVCACVVVIVFVFFNSFADVATCFLLPLALILGAVRRRSIRKQECSPGRAQLHSFNVGSSRDAGSRDVRR</sequence>
<dbReference type="RefSeq" id="WP_289473699.1">
    <property type="nucleotide sequence ID" value="NZ_JAUCMN010000006.1"/>
</dbReference>
<feature type="transmembrane region" description="Helical" evidence="1">
    <location>
        <begin position="166"/>
        <end position="182"/>
    </location>
</feature>
<gene>
    <name evidence="2" type="ORF">QUG93_09695</name>
</gene>
<feature type="transmembrane region" description="Helical" evidence="1">
    <location>
        <begin position="116"/>
        <end position="134"/>
    </location>
</feature>
<feature type="transmembrane region" description="Helical" evidence="1">
    <location>
        <begin position="141"/>
        <end position="160"/>
    </location>
</feature>
<dbReference type="EMBL" id="JAUCMN010000006">
    <property type="protein sequence ID" value="MDM7891957.1"/>
    <property type="molecule type" value="Genomic_DNA"/>
</dbReference>
<name>A0ABT7TQT2_9MICO</name>
<proteinExistence type="predicted"/>
<reference evidence="2 3" key="1">
    <citation type="submission" date="2023-06" db="EMBL/GenBank/DDBJ databases">
        <authorList>
            <person name="Feng G."/>
            <person name="Li J."/>
            <person name="Zhu H."/>
        </authorList>
    </citation>
    <scope>NUCLEOTIDE SEQUENCE [LARGE SCALE GENOMIC DNA]</scope>
    <source>
        <strain evidence="2 3">RHCKG28</strain>
    </source>
</reference>